<protein>
    <submittedName>
        <fullName evidence="1">Uncharacterized protein</fullName>
    </submittedName>
</protein>
<dbReference type="EMBL" id="JYDQ01000193">
    <property type="protein sequence ID" value="KRY11473.1"/>
    <property type="molecule type" value="Genomic_DNA"/>
</dbReference>
<sequence length="80" mass="9105">MEVSDFCMLNKQLLLLKIQSVIEKHIFIIRQHYCDAFFAESNLFLMLIYSGNNVNHSFASLIAIIGNTGQHDFRGLSNIG</sequence>
<reference evidence="1 2" key="1">
    <citation type="submission" date="2015-01" db="EMBL/GenBank/DDBJ databases">
        <title>Evolution of Trichinella species and genotypes.</title>
        <authorList>
            <person name="Korhonen P.K."/>
            <person name="Edoardo P."/>
            <person name="Giuseppe L.R."/>
            <person name="Gasser R.B."/>
        </authorList>
    </citation>
    <scope>NUCLEOTIDE SEQUENCE [LARGE SCALE GENOMIC DNA]</scope>
    <source>
        <strain evidence="1">ISS2496</strain>
    </source>
</reference>
<dbReference type="AlphaFoldDB" id="A0A0V0ZG28"/>
<evidence type="ECO:0000313" key="2">
    <source>
        <dbReference type="Proteomes" id="UP000054783"/>
    </source>
</evidence>
<dbReference type="Proteomes" id="UP000054783">
    <property type="component" value="Unassembled WGS sequence"/>
</dbReference>
<keyword evidence="2" id="KW-1185">Reference proteome</keyword>
<proteinExistence type="predicted"/>
<evidence type="ECO:0000313" key="1">
    <source>
        <dbReference type="EMBL" id="KRY11473.1"/>
    </source>
</evidence>
<gene>
    <name evidence="1" type="ORF">T12_16890</name>
</gene>
<accession>A0A0V0ZG28</accession>
<name>A0A0V0ZG28_9BILA</name>
<organism evidence="1 2">
    <name type="scientific">Trichinella patagoniensis</name>
    <dbReference type="NCBI Taxonomy" id="990121"/>
    <lineage>
        <taxon>Eukaryota</taxon>
        <taxon>Metazoa</taxon>
        <taxon>Ecdysozoa</taxon>
        <taxon>Nematoda</taxon>
        <taxon>Enoplea</taxon>
        <taxon>Dorylaimia</taxon>
        <taxon>Trichinellida</taxon>
        <taxon>Trichinellidae</taxon>
        <taxon>Trichinella</taxon>
    </lineage>
</organism>
<comment type="caution">
    <text evidence="1">The sequence shown here is derived from an EMBL/GenBank/DDBJ whole genome shotgun (WGS) entry which is preliminary data.</text>
</comment>